<reference evidence="3" key="1">
    <citation type="submission" date="2023-03" db="EMBL/GenBank/DDBJ databases">
        <title>Massive genome expansion in bonnet fungi (Mycena s.s.) driven by repeated elements and novel gene families across ecological guilds.</title>
        <authorList>
            <consortium name="Lawrence Berkeley National Laboratory"/>
            <person name="Harder C.B."/>
            <person name="Miyauchi S."/>
            <person name="Viragh M."/>
            <person name="Kuo A."/>
            <person name="Thoen E."/>
            <person name="Andreopoulos B."/>
            <person name="Lu D."/>
            <person name="Skrede I."/>
            <person name="Drula E."/>
            <person name="Henrissat B."/>
            <person name="Morin E."/>
            <person name="Kohler A."/>
            <person name="Barry K."/>
            <person name="LaButti K."/>
            <person name="Morin E."/>
            <person name="Salamov A."/>
            <person name="Lipzen A."/>
            <person name="Mereny Z."/>
            <person name="Hegedus B."/>
            <person name="Baldrian P."/>
            <person name="Stursova M."/>
            <person name="Weitz H."/>
            <person name="Taylor A."/>
            <person name="Grigoriev I.V."/>
            <person name="Nagy L.G."/>
            <person name="Martin F."/>
            <person name="Kauserud H."/>
        </authorList>
    </citation>
    <scope>NUCLEOTIDE SEQUENCE</scope>
    <source>
        <strain evidence="3">CBHHK002</strain>
    </source>
</reference>
<dbReference type="Pfam" id="PF20521">
    <property type="entry name" value="DUF6736"/>
    <property type="match status" value="1"/>
</dbReference>
<feature type="chain" id="PRO_5042118408" description="Secreted protein CSS2 C-terminal domain-containing protein" evidence="1">
    <location>
        <begin position="20"/>
        <end position="203"/>
    </location>
</feature>
<evidence type="ECO:0000313" key="3">
    <source>
        <dbReference type="EMBL" id="KAJ7348369.1"/>
    </source>
</evidence>
<dbReference type="Proteomes" id="UP001218218">
    <property type="component" value="Unassembled WGS sequence"/>
</dbReference>
<evidence type="ECO:0000259" key="2">
    <source>
        <dbReference type="Pfam" id="PF20521"/>
    </source>
</evidence>
<protein>
    <recommendedName>
        <fullName evidence="2">Secreted protein CSS2 C-terminal domain-containing protein</fullName>
    </recommendedName>
</protein>
<feature type="domain" description="Secreted protein CSS2 C-terminal" evidence="2">
    <location>
        <begin position="52"/>
        <end position="168"/>
    </location>
</feature>
<dbReference type="AlphaFoldDB" id="A0AAD7A2S2"/>
<proteinExistence type="predicted"/>
<evidence type="ECO:0000313" key="4">
    <source>
        <dbReference type="Proteomes" id="UP001218218"/>
    </source>
</evidence>
<evidence type="ECO:0000256" key="1">
    <source>
        <dbReference type="SAM" id="SignalP"/>
    </source>
</evidence>
<organism evidence="3 4">
    <name type="scientific">Mycena albidolilacea</name>
    <dbReference type="NCBI Taxonomy" id="1033008"/>
    <lineage>
        <taxon>Eukaryota</taxon>
        <taxon>Fungi</taxon>
        <taxon>Dikarya</taxon>
        <taxon>Basidiomycota</taxon>
        <taxon>Agaricomycotina</taxon>
        <taxon>Agaricomycetes</taxon>
        <taxon>Agaricomycetidae</taxon>
        <taxon>Agaricales</taxon>
        <taxon>Marasmiineae</taxon>
        <taxon>Mycenaceae</taxon>
        <taxon>Mycena</taxon>
    </lineage>
</organism>
<keyword evidence="1" id="KW-0732">Signal</keyword>
<comment type="caution">
    <text evidence="3">The sequence shown here is derived from an EMBL/GenBank/DDBJ whole genome shotgun (WGS) entry which is preliminary data.</text>
</comment>
<sequence length="203" mass="21492">MLAFKLLSLVVTAPLFVSAASVVHPEITQRDVVDALFTNARLEDFETNANVTALEKRTNIEDCIKVAEALNTCFQLGKDVQAIGSSIANWVKGRANAHDCTVHSGTIDGVQWRFYAAGGKCGTTAQEDTIRGAIDAFLEEHVDGVCHAMCLRMTHGGTWKGYLSLTPVGARAPSDCGSGGYGSCESHGEGSDLGARSSELVSV</sequence>
<name>A0AAD7A2S2_9AGAR</name>
<keyword evidence="4" id="KW-1185">Reference proteome</keyword>
<accession>A0AAD7A2S2</accession>
<dbReference type="InterPro" id="IPR046624">
    <property type="entry name" value="CSS2_C"/>
</dbReference>
<gene>
    <name evidence="3" type="ORF">DFH08DRAFT_698543</name>
</gene>
<dbReference type="EMBL" id="JARIHO010000017">
    <property type="protein sequence ID" value="KAJ7348369.1"/>
    <property type="molecule type" value="Genomic_DNA"/>
</dbReference>
<feature type="signal peptide" evidence="1">
    <location>
        <begin position="1"/>
        <end position="19"/>
    </location>
</feature>